<dbReference type="Gene3D" id="3.20.20.140">
    <property type="entry name" value="Metal-dependent hydrolases"/>
    <property type="match status" value="1"/>
</dbReference>
<dbReference type="InterPro" id="IPR032465">
    <property type="entry name" value="ACMSD"/>
</dbReference>
<evidence type="ECO:0000313" key="4">
    <source>
        <dbReference type="Proteomes" id="UP000035932"/>
    </source>
</evidence>
<keyword evidence="3" id="KW-0378">Hydrolase</keyword>
<keyword evidence="1" id="KW-0456">Lyase</keyword>
<name>A0A0J6XLA7_9ACTN</name>
<accession>A0A0J6XLA7</accession>
<dbReference type="GO" id="GO:0016787">
    <property type="term" value="F:hydrolase activity"/>
    <property type="evidence" value="ECO:0007669"/>
    <property type="project" value="UniProtKB-KW"/>
</dbReference>
<gene>
    <name evidence="3" type="ORF">ACS04_15940</name>
</gene>
<dbReference type="GO" id="GO:0019748">
    <property type="term" value="P:secondary metabolic process"/>
    <property type="evidence" value="ECO:0007669"/>
    <property type="project" value="TreeGrafter"/>
</dbReference>
<dbReference type="Proteomes" id="UP000035932">
    <property type="component" value="Unassembled WGS sequence"/>
</dbReference>
<dbReference type="Pfam" id="PF04909">
    <property type="entry name" value="Amidohydro_2"/>
    <property type="match status" value="1"/>
</dbReference>
<dbReference type="InterPro" id="IPR006680">
    <property type="entry name" value="Amidohydro-rel"/>
</dbReference>
<reference evidence="3 4" key="1">
    <citation type="submission" date="2015-06" db="EMBL/GenBank/DDBJ databases">
        <title>Recapitulation of the evolution of biosynthetic gene clusters reveals hidden chemical diversity on bacterial genomes.</title>
        <authorList>
            <person name="Cruz-Morales P."/>
            <person name="Martinez-Guerrero C."/>
            <person name="Morales-Escalante M.A."/>
            <person name="Yanez-Guerra L.A."/>
            <person name="Kopp J.F."/>
            <person name="Feldmann J."/>
            <person name="Ramos-Aboites H.E."/>
            <person name="Barona-Gomez F."/>
        </authorList>
    </citation>
    <scope>NUCLEOTIDE SEQUENCE [LARGE SCALE GENOMIC DNA]</scope>
    <source>
        <strain evidence="3 4">ATCC 31245</strain>
    </source>
</reference>
<evidence type="ECO:0000313" key="3">
    <source>
        <dbReference type="EMBL" id="KMO96900.1"/>
    </source>
</evidence>
<dbReference type="PANTHER" id="PTHR21240:SF28">
    <property type="entry name" value="ISO-OROTATE DECARBOXYLASE (EUROFUNG)"/>
    <property type="match status" value="1"/>
</dbReference>
<dbReference type="OrthoDB" id="149172at2"/>
<sequence>MSAPTGLIDVHHHAIPPFYADALGDRKAIPGVDYPTWTPEQSLEVMDAHGIAAAVLSVTAPGVTFLDGPDASKLARRVNEYFAELVREHPTRFGAFAILPLPDVTAAREELRYALDVLGLDGVGVLTSYGHRYLGDPEFEPLFAEVAERGAAVHVHPAAPPSRDLATFDLPVSLYEFTFETTRTAASLLFNGVLDRLPDLKMILSHAGGTLPFLARRLTYGTTIGAYLEGRAPKDVIGTLGRLHYDIAMSANDFALPALSRLTGTDHILYGSDYPFMPAAHTTENTNGFAEFDGWTDAERAEIGRTNALRLLPALAARLTA</sequence>
<dbReference type="RefSeq" id="WP_048477255.1">
    <property type="nucleotide sequence ID" value="NZ_JBIRUD010000003.1"/>
</dbReference>
<organism evidence="3 4">
    <name type="scientific">Streptomyces roseus</name>
    <dbReference type="NCBI Taxonomy" id="66430"/>
    <lineage>
        <taxon>Bacteria</taxon>
        <taxon>Bacillati</taxon>
        <taxon>Actinomycetota</taxon>
        <taxon>Actinomycetes</taxon>
        <taxon>Kitasatosporales</taxon>
        <taxon>Streptomycetaceae</taxon>
        <taxon>Streptomyces</taxon>
    </lineage>
</organism>
<dbReference type="GO" id="GO:0016831">
    <property type="term" value="F:carboxy-lyase activity"/>
    <property type="evidence" value="ECO:0007669"/>
    <property type="project" value="InterPro"/>
</dbReference>
<dbReference type="GO" id="GO:0005737">
    <property type="term" value="C:cytoplasm"/>
    <property type="evidence" value="ECO:0007669"/>
    <property type="project" value="TreeGrafter"/>
</dbReference>
<dbReference type="AlphaFoldDB" id="A0A0J6XLA7"/>
<dbReference type="SUPFAM" id="SSF51556">
    <property type="entry name" value="Metallo-dependent hydrolases"/>
    <property type="match status" value="1"/>
</dbReference>
<evidence type="ECO:0000256" key="1">
    <source>
        <dbReference type="ARBA" id="ARBA00023239"/>
    </source>
</evidence>
<dbReference type="PATRIC" id="fig|66430.4.peg.5873"/>
<evidence type="ECO:0000259" key="2">
    <source>
        <dbReference type="Pfam" id="PF04909"/>
    </source>
</evidence>
<dbReference type="PANTHER" id="PTHR21240">
    <property type="entry name" value="2-AMINO-3-CARBOXYLMUCONATE-6-SEMIALDEHYDE DECARBOXYLASE"/>
    <property type="match status" value="1"/>
</dbReference>
<feature type="domain" description="Amidohydrolase-related" evidence="2">
    <location>
        <begin position="8"/>
        <end position="313"/>
    </location>
</feature>
<dbReference type="InterPro" id="IPR032466">
    <property type="entry name" value="Metal_Hydrolase"/>
</dbReference>
<protein>
    <submittedName>
        <fullName evidence="3">Amidohydrolase</fullName>
    </submittedName>
</protein>
<dbReference type="STRING" id="66430.ACS04_15940"/>
<dbReference type="EMBL" id="LFML01000060">
    <property type="protein sequence ID" value="KMO96900.1"/>
    <property type="molecule type" value="Genomic_DNA"/>
</dbReference>
<comment type="caution">
    <text evidence="3">The sequence shown here is derived from an EMBL/GenBank/DDBJ whole genome shotgun (WGS) entry which is preliminary data.</text>
</comment>
<keyword evidence="4" id="KW-1185">Reference proteome</keyword>
<proteinExistence type="predicted"/>